<protein>
    <submittedName>
        <fullName evidence="2">Uncharacterized protein</fullName>
    </submittedName>
</protein>
<accession>A0A133UXH6</accession>
<feature type="compositionally biased region" description="Basic and acidic residues" evidence="1">
    <location>
        <begin position="61"/>
        <end position="75"/>
    </location>
</feature>
<dbReference type="EMBL" id="LHXV01000131">
    <property type="protein sequence ID" value="KXA98886.1"/>
    <property type="molecule type" value="Genomic_DNA"/>
</dbReference>
<dbReference type="AlphaFoldDB" id="A0A133UXH6"/>
<reference evidence="2 3" key="1">
    <citation type="journal article" date="2016" name="Sci. Rep.">
        <title>Metabolic traits of an uncultured archaeal lineage -MSBL1- from brine pools of the Red Sea.</title>
        <authorList>
            <person name="Mwirichia R."/>
            <person name="Alam I."/>
            <person name="Rashid M."/>
            <person name="Vinu M."/>
            <person name="Ba-Alawi W."/>
            <person name="Anthony Kamau A."/>
            <person name="Kamanda Ngugi D."/>
            <person name="Goker M."/>
            <person name="Klenk H.P."/>
            <person name="Bajic V."/>
            <person name="Stingl U."/>
        </authorList>
    </citation>
    <scope>NUCLEOTIDE SEQUENCE [LARGE SCALE GENOMIC DNA]</scope>
    <source>
        <strain evidence="2">SCGC-AAA259O05</strain>
    </source>
</reference>
<evidence type="ECO:0000313" key="2">
    <source>
        <dbReference type="EMBL" id="KXA98886.1"/>
    </source>
</evidence>
<sequence>DGALTRKVRKGPHWILMEKEYGHSKPVGTIAPSENITQARKELGGEEGAKRREKAKKRGAEKKGEENHKKAEKENPAGVPKHPGKGA</sequence>
<organism evidence="2 3">
    <name type="scientific">candidate division MSBL1 archaeon SCGC-AAA259O05</name>
    <dbReference type="NCBI Taxonomy" id="1698271"/>
    <lineage>
        <taxon>Archaea</taxon>
        <taxon>Methanobacteriati</taxon>
        <taxon>Methanobacteriota</taxon>
        <taxon>candidate division MSBL1</taxon>
    </lineage>
</organism>
<evidence type="ECO:0000256" key="1">
    <source>
        <dbReference type="SAM" id="MobiDB-lite"/>
    </source>
</evidence>
<evidence type="ECO:0000313" key="3">
    <source>
        <dbReference type="Proteomes" id="UP000070344"/>
    </source>
</evidence>
<keyword evidence="3" id="KW-1185">Reference proteome</keyword>
<feature type="compositionally biased region" description="Basic and acidic residues" evidence="1">
    <location>
        <begin position="39"/>
        <end position="50"/>
    </location>
</feature>
<feature type="non-terminal residue" evidence="2">
    <location>
        <position position="1"/>
    </location>
</feature>
<name>A0A133UXH6_9EURY</name>
<feature type="region of interest" description="Disordered" evidence="1">
    <location>
        <begin position="21"/>
        <end position="87"/>
    </location>
</feature>
<gene>
    <name evidence="2" type="ORF">AKJ41_06260</name>
</gene>
<feature type="compositionally biased region" description="Basic residues" evidence="1">
    <location>
        <begin position="51"/>
        <end position="60"/>
    </location>
</feature>
<dbReference type="Proteomes" id="UP000070344">
    <property type="component" value="Unassembled WGS sequence"/>
</dbReference>
<proteinExistence type="predicted"/>
<comment type="caution">
    <text evidence="2">The sequence shown here is derived from an EMBL/GenBank/DDBJ whole genome shotgun (WGS) entry which is preliminary data.</text>
</comment>